<dbReference type="Proteomes" id="UP001172708">
    <property type="component" value="Unassembled WGS sequence"/>
</dbReference>
<feature type="transmembrane region" description="Helical" evidence="11">
    <location>
        <begin position="7"/>
        <end position="29"/>
    </location>
</feature>
<dbReference type="SUPFAM" id="SSF158472">
    <property type="entry name" value="HAMP domain-like"/>
    <property type="match status" value="1"/>
</dbReference>
<keyword evidence="15" id="KW-1185">Reference proteome</keyword>
<dbReference type="InterPro" id="IPR003594">
    <property type="entry name" value="HATPase_dom"/>
</dbReference>
<dbReference type="PROSITE" id="PS50109">
    <property type="entry name" value="HIS_KIN"/>
    <property type="match status" value="1"/>
</dbReference>
<keyword evidence="10 11" id="KW-0472">Membrane</keyword>
<evidence type="ECO:0000256" key="3">
    <source>
        <dbReference type="ARBA" id="ARBA00012438"/>
    </source>
</evidence>
<evidence type="ECO:0000313" key="14">
    <source>
        <dbReference type="EMBL" id="MDN4480811.1"/>
    </source>
</evidence>
<evidence type="ECO:0000259" key="12">
    <source>
        <dbReference type="PROSITE" id="PS50109"/>
    </source>
</evidence>
<dbReference type="SMART" id="SM00304">
    <property type="entry name" value="HAMP"/>
    <property type="match status" value="1"/>
</dbReference>
<dbReference type="InterPro" id="IPR036097">
    <property type="entry name" value="HisK_dim/P_sf"/>
</dbReference>
<dbReference type="RefSeq" id="WP_301142276.1">
    <property type="nucleotide sequence ID" value="NZ_JAUHQA010000001.1"/>
</dbReference>
<comment type="catalytic activity">
    <reaction evidence="1">
        <text>ATP + protein L-histidine = ADP + protein N-phospho-L-histidine.</text>
        <dbReference type="EC" id="2.7.13.3"/>
    </reaction>
</comment>
<dbReference type="SUPFAM" id="SSF47384">
    <property type="entry name" value="Homodimeric domain of signal transducing histidine kinase"/>
    <property type="match status" value="1"/>
</dbReference>
<reference evidence="14" key="1">
    <citation type="submission" date="2023-06" db="EMBL/GenBank/DDBJ databases">
        <title>Egi l300058.</title>
        <authorList>
            <person name="Gao L."/>
            <person name="Fang B.-Z."/>
            <person name="Li W.-J."/>
        </authorList>
    </citation>
    <scope>NUCLEOTIDE SEQUENCE</scope>
    <source>
        <strain evidence="14">EGI L300058</strain>
    </source>
</reference>
<feature type="domain" description="Histidine kinase" evidence="12">
    <location>
        <begin position="254"/>
        <end position="460"/>
    </location>
</feature>
<dbReference type="SMART" id="SM00387">
    <property type="entry name" value="HATPase_c"/>
    <property type="match status" value="1"/>
</dbReference>
<dbReference type="InterPro" id="IPR005467">
    <property type="entry name" value="His_kinase_dom"/>
</dbReference>
<evidence type="ECO:0000256" key="8">
    <source>
        <dbReference type="ARBA" id="ARBA00022989"/>
    </source>
</evidence>
<dbReference type="Pfam" id="PF00512">
    <property type="entry name" value="HisKA"/>
    <property type="match status" value="1"/>
</dbReference>
<name>A0ABT8GIM3_9MICO</name>
<keyword evidence="4" id="KW-0597">Phosphoprotein</keyword>
<evidence type="ECO:0000256" key="7">
    <source>
        <dbReference type="ARBA" id="ARBA00022777"/>
    </source>
</evidence>
<evidence type="ECO:0000256" key="1">
    <source>
        <dbReference type="ARBA" id="ARBA00000085"/>
    </source>
</evidence>
<keyword evidence="5" id="KW-0808">Transferase</keyword>
<comment type="caution">
    <text evidence="14">The sequence shown here is derived from an EMBL/GenBank/DDBJ whole genome shotgun (WGS) entry which is preliminary data.</text>
</comment>
<protein>
    <recommendedName>
        <fullName evidence="3">histidine kinase</fullName>
        <ecNumber evidence="3">2.7.13.3</ecNumber>
    </recommendedName>
</protein>
<dbReference type="CDD" id="cd00075">
    <property type="entry name" value="HATPase"/>
    <property type="match status" value="1"/>
</dbReference>
<dbReference type="PANTHER" id="PTHR45436:SF5">
    <property type="entry name" value="SENSOR HISTIDINE KINASE TRCS"/>
    <property type="match status" value="1"/>
</dbReference>
<evidence type="ECO:0000259" key="13">
    <source>
        <dbReference type="PROSITE" id="PS50885"/>
    </source>
</evidence>
<dbReference type="InterPro" id="IPR050428">
    <property type="entry name" value="TCS_sensor_his_kinase"/>
</dbReference>
<dbReference type="InterPro" id="IPR004358">
    <property type="entry name" value="Sig_transdc_His_kin-like_C"/>
</dbReference>
<dbReference type="EC" id="2.7.13.3" evidence="3"/>
<evidence type="ECO:0000256" key="2">
    <source>
        <dbReference type="ARBA" id="ARBA00004236"/>
    </source>
</evidence>
<evidence type="ECO:0000313" key="15">
    <source>
        <dbReference type="Proteomes" id="UP001172708"/>
    </source>
</evidence>
<dbReference type="PANTHER" id="PTHR45436">
    <property type="entry name" value="SENSOR HISTIDINE KINASE YKOH"/>
    <property type="match status" value="1"/>
</dbReference>
<keyword evidence="8 11" id="KW-1133">Transmembrane helix</keyword>
<dbReference type="InterPro" id="IPR036890">
    <property type="entry name" value="HATPase_C_sf"/>
</dbReference>
<organism evidence="14 15">
    <name type="scientific">Demequina muriae</name>
    <dbReference type="NCBI Taxonomy" id="3051664"/>
    <lineage>
        <taxon>Bacteria</taxon>
        <taxon>Bacillati</taxon>
        <taxon>Actinomycetota</taxon>
        <taxon>Actinomycetes</taxon>
        <taxon>Micrococcales</taxon>
        <taxon>Demequinaceae</taxon>
        <taxon>Demequina</taxon>
    </lineage>
</organism>
<gene>
    <name evidence="14" type="ORF">QQX02_07760</name>
</gene>
<dbReference type="CDD" id="cd06225">
    <property type="entry name" value="HAMP"/>
    <property type="match status" value="1"/>
</dbReference>
<dbReference type="SUPFAM" id="SSF55874">
    <property type="entry name" value="ATPase domain of HSP90 chaperone/DNA topoisomerase II/histidine kinase"/>
    <property type="match status" value="1"/>
</dbReference>
<feature type="transmembrane region" description="Helical" evidence="11">
    <location>
        <begin position="173"/>
        <end position="193"/>
    </location>
</feature>
<dbReference type="Gene3D" id="6.10.340.10">
    <property type="match status" value="1"/>
</dbReference>
<dbReference type="PRINTS" id="PR00344">
    <property type="entry name" value="BCTRLSENSOR"/>
</dbReference>
<evidence type="ECO:0000256" key="4">
    <source>
        <dbReference type="ARBA" id="ARBA00022553"/>
    </source>
</evidence>
<dbReference type="Pfam" id="PF02518">
    <property type="entry name" value="HATPase_c"/>
    <property type="match status" value="1"/>
</dbReference>
<dbReference type="InterPro" id="IPR003660">
    <property type="entry name" value="HAMP_dom"/>
</dbReference>
<accession>A0ABT8GIM3</accession>
<evidence type="ECO:0000256" key="11">
    <source>
        <dbReference type="SAM" id="Phobius"/>
    </source>
</evidence>
<evidence type="ECO:0000256" key="5">
    <source>
        <dbReference type="ARBA" id="ARBA00022679"/>
    </source>
</evidence>
<feature type="domain" description="HAMP" evidence="13">
    <location>
        <begin position="194"/>
        <end position="246"/>
    </location>
</feature>
<dbReference type="Gene3D" id="3.30.565.10">
    <property type="entry name" value="Histidine kinase-like ATPase, C-terminal domain"/>
    <property type="match status" value="1"/>
</dbReference>
<dbReference type="InterPro" id="IPR003661">
    <property type="entry name" value="HisK_dim/P_dom"/>
</dbReference>
<comment type="subcellular location">
    <subcellularLocation>
        <location evidence="2">Cell membrane</location>
    </subcellularLocation>
</comment>
<dbReference type="Gene3D" id="1.10.287.130">
    <property type="match status" value="1"/>
</dbReference>
<sequence length="463" mass="50649">MSVRARVLAYLVVLTMAALTIAGITAYGIERSRIDATIVDGLALRTEAFIELAEAPDPTTGEPYASSEDLMREAMIRVVASPTESAVAHVGTVARFVPSYPQRLRLEDDPDFLRIADEHAADRVVVHEAVTDMADYRFAAVPIVEPDGDTVAVFTIATNRGALVKNLSETFQIYALVALLALAMIGVIAWTTVGRMLRPISVLEGKARHISEHDLAERIPVSGQDDLARLSRTVNAMLDRLERAFADQRRLLDDASHELRTPLAIMRTNLELIEPRDPEEVLRMQSDLLDEVDMMSRLVDDLVTLAKSDRPEFVLRESVALGELTSTTFARAQALGDRDWHLDAEGDATLLVDAQRITQAWLQLAANAVKFSAPGSTVGLGSRVLRHEIHLWVRDQGRGIAPADQERVLERFHRVDPETEGTGLGLPIASAIAIAHGGRLAVQSRLGEGSTFTLVLPRNGDAT</sequence>
<dbReference type="Pfam" id="PF00672">
    <property type="entry name" value="HAMP"/>
    <property type="match status" value="1"/>
</dbReference>
<keyword evidence="9" id="KW-0902">Two-component regulatory system</keyword>
<dbReference type="EMBL" id="JAUHQA010000001">
    <property type="protein sequence ID" value="MDN4480811.1"/>
    <property type="molecule type" value="Genomic_DNA"/>
</dbReference>
<proteinExistence type="predicted"/>
<evidence type="ECO:0000256" key="6">
    <source>
        <dbReference type="ARBA" id="ARBA00022692"/>
    </source>
</evidence>
<dbReference type="GO" id="GO:0016301">
    <property type="term" value="F:kinase activity"/>
    <property type="evidence" value="ECO:0007669"/>
    <property type="project" value="UniProtKB-KW"/>
</dbReference>
<evidence type="ECO:0000256" key="10">
    <source>
        <dbReference type="ARBA" id="ARBA00023136"/>
    </source>
</evidence>
<keyword evidence="6 11" id="KW-0812">Transmembrane</keyword>
<evidence type="ECO:0000256" key="9">
    <source>
        <dbReference type="ARBA" id="ARBA00023012"/>
    </source>
</evidence>
<dbReference type="PROSITE" id="PS50885">
    <property type="entry name" value="HAMP"/>
    <property type="match status" value="1"/>
</dbReference>
<dbReference type="CDD" id="cd00082">
    <property type="entry name" value="HisKA"/>
    <property type="match status" value="1"/>
</dbReference>
<keyword evidence="7 14" id="KW-0418">Kinase</keyword>
<dbReference type="SMART" id="SM00388">
    <property type="entry name" value="HisKA"/>
    <property type="match status" value="1"/>
</dbReference>